<dbReference type="AlphaFoldDB" id="A0A1G8Z4Z4"/>
<reference evidence="1 2" key="1">
    <citation type="submission" date="2016-10" db="EMBL/GenBank/DDBJ databases">
        <authorList>
            <person name="de Groot N.N."/>
        </authorList>
    </citation>
    <scope>NUCLEOTIDE SEQUENCE [LARGE SCALE GENOMIC DNA]</scope>
    <source>
        <strain evidence="1 2">DSM 25294</strain>
    </source>
</reference>
<keyword evidence="2" id="KW-1185">Reference proteome</keyword>
<name>A0A1G8Z4Z4_9RHOB</name>
<sequence length="128" mass="13816">MKRRMAAIAVVAGAGALQAEEVVTPSGLSVEFLDRIVETQADGETWLTLRFVTPRIGDDEGELGYDQVADDIDALCDIEGVKAATETGKVDQLMIALMDRAVQRGEHDPEATMFIGAYLLTEGGCVWQ</sequence>
<dbReference type="STRING" id="571298.SAMN04488026_103112"/>
<dbReference type="Proteomes" id="UP000199382">
    <property type="component" value="Unassembled WGS sequence"/>
</dbReference>
<evidence type="ECO:0000313" key="2">
    <source>
        <dbReference type="Proteomes" id="UP000199382"/>
    </source>
</evidence>
<dbReference type="InterPro" id="IPR045467">
    <property type="entry name" value="DUF6497"/>
</dbReference>
<organism evidence="1 2">
    <name type="scientific">Aliiruegeria lutimaris</name>
    <dbReference type="NCBI Taxonomy" id="571298"/>
    <lineage>
        <taxon>Bacteria</taxon>
        <taxon>Pseudomonadati</taxon>
        <taxon>Pseudomonadota</taxon>
        <taxon>Alphaproteobacteria</taxon>
        <taxon>Rhodobacterales</taxon>
        <taxon>Roseobacteraceae</taxon>
        <taxon>Aliiruegeria</taxon>
    </lineage>
</organism>
<protein>
    <submittedName>
        <fullName evidence="1">Uncharacterized protein</fullName>
    </submittedName>
</protein>
<gene>
    <name evidence="1" type="ORF">SAMN04488026_103112</name>
</gene>
<evidence type="ECO:0000313" key="1">
    <source>
        <dbReference type="EMBL" id="SDK10106.1"/>
    </source>
</evidence>
<dbReference type="Pfam" id="PF20107">
    <property type="entry name" value="DUF6497"/>
    <property type="match status" value="1"/>
</dbReference>
<accession>A0A1G8Z4Z4</accession>
<dbReference type="EMBL" id="FNEK01000031">
    <property type="protein sequence ID" value="SDK10106.1"/>
    <property type="molecule type" value="Genomic_DNA"/>
</dbReference>
<proteinExistence type="predicted"/>